<reference evidence="3" key="1">
    <citation type="submission" date="2017-09" db="EMBL/GenBank/DDBJ databases">
        <title>Depth-based differentiation of microbial function through sediment-hosted aquifers and enrichment of novel symbionts in the deep terrestrial subsurface.</title>
        <authorList>
            <person name="Probst A.J."/>
            <person name="Ladd B."/>
            <person name="Jarett J.K."/>
            <person name="Geller-Mcgrath D.E."/>
            <person name="Sieber C.M.K."/>
            <person name="Emerson J.B."/>
            <person name="Anantharaman K."/>
            <person name="Thomas B.C."/>
            <person name="Malmstrom R."/>
            <person name="Stieglmeier M."/>
            <person name="Klingl A."/>
            <person name="Woyke T."/>
            <person name="Ryan C.M."/>
            <person name="Banfield J.F."/>
        </authorList>
    </citation>
    <scope>NUCLEOTIDE SEQUENCE [LARGE SCALE GENOMIC DNA]</scope>
</reference>
<feature type="transmembrane region" description="Helical" evidence="1">
    <location>
        <begin position="338"/>
        <end position="356"/>
    </location>
</feature>
<feature type="transmembrane region" description="Helical" evidence="1">
    <location>
        <begin position="98"/>
        <end position="119"/>
    </location>
</feature>
<feature type="transmembrane region" description="Helical" evidence="1">
    <location>
        <begin position="71"/>
        <end position="91"/>
    </location>
</feature>
<feature type="transmembrane region" description="Helical" evidence="1">
    <location>
        <begin position="242"/>
        <end position="264"/>
    </location>
</feature>
<comment type="caution">
    <text evidence="2">The sequence shown here is derived from an EMBL/GenBank/DDBJ whole genome shotgun (WGS) entry which is preliminary data.</text>
</comment>
<evidence type="ECO:0000313" key="2">
    <source>
        <dbReference type="EMBL" id="PIU73738.1"/>
    </source>
</evidence>
<feature type="transmembrane region" description="Helical" evidence="1">
    <location>
        <begin position="189"/>
        <end position="206"/>
    </location>
</feature>
<evidence type="ECO:0008006" key="4">
    <source>
        <dbReference type="Google" id="ProtNLM"/>
    </source>
</evidence>
<keyword evidence="1" id="KW-0812">Transmembrane</keyword>
<name>A0A2M7ASZ4_9BACT</name>
<feature type="transmembrane region" description="Helical" evidence="1">
    <location>
        <begin position="213"/>
        <end position="236"/>
    </location>
</feature>
<dbReference type="EMBL" id="PEWA01000010">
    <property type="protein sequence ID" value="PIU73738.1"/>
    <property type="molecule type" value="Genomic_DNA"/>
</dbReference>
<dbReference type="Proteomes" id="UP000231407">
    <property type="component" value="Unassembled WGS sequence"/>
</dbReference>
<feature type="transmembrane region" description="Helical" evidence="1">
    <location>
        <begin position="362"/>
        <end position="379"/>
    </location>
</feature>
<evidence type="ECO:0000313" key="3">
    <source>
        <dbReference type="Proteomes" id="UP000231407"/>
    </source>
</evidence>
<accession>A0A2M7ASZ4</accession>
<gene>
    <name evidence="2" type="ORF">COS78_00725</name>
</gene>
<feature type="transmembrane region" description="Helical" evidence="1">
    <location>
        <begin position="12"/>
        <end position="32"/>
    </location>
</feature>
<feature type="transmembrane region" description="Helical" evidence="1">
    <location>
        <begin position="420"/>
        <end position="437"/>
    </location>
</feature>
<proteinExistence type="predicted"/>
<sequence length="465" mass="54906">MSTAKKYFPSPIFFLIIILAFIFRLSLTNLAMHDDIVVQAGWGKWIYQNQKMFGFYENNIWIYGWPNQPPLISFLYGFSFTIHEWLNTFLVGIGNFIALNHLGASHLSWFYKFVIWFFAEKFSDTPFAIGQLISLKLIPIIGDLLLAGLVYLTTKRLSDTKKAQVITIIYLFSPFSWYESAIWGQHDQIGFIFLFLAFLTLMSQKWRIWAPMLFIVSIGLKVTGLIFTPLFLWLMVRSKREFVSACLGAMLSIFIYFILVRLISPNNFVQFNLNLQKQMFAKGDWATWVNTFNFWRLITIFQTDSRTIFWGLSYQIWGYVVYGCFYIYALFISRNRDLWSVIRALFIVAFSGWLFMTTMHERYLFAAVMFGLILSVKYSRLFKYWSILSLIFWVNLYAAWWKPEIFWWLKNILLWQKNDLIPKLLSLVLIGLFIRMTKLIRFRKNSGKIVQQNPPPRTPLPITGS</sequence>
<organism evidence="2 3">
    <name type="scientific">Candidatus Shapirobacteria bacterium CG06_land_8_20_14_3_00_40_12</name>
    <dbReference type="NCBI Taxonomy" id="1974881"/>
    <lineage>
        <taxon>Bacteria</taxon>
        <taxon>Candidatus Shapironibacteriota</taxon>
    </lineage>
</organism>
<protein>
    <recommendedName>
        <fullName evidence="4">Glycosyltransferase RgtA/B/C/D-like domain-containing protein</fullName>
    </recommendedName>
</protein>
<keyword evidence="1" id="KW-1133">Transmembrane helix</keyword>
<evidence type="ECO:0000256" key="1">
    <source>
        <dbReference type="SAM" id="Phobius"/>
    </source>
</evidence>
<feature type="transmembrane region" description="Helical" evidence="1">
    <location>
        <begin position="384"/>
        <end position="400"/>
    </location>
</feature>
<feature type="transmembrane region" description="Helical" evidence="1">
    <location>
        <begin position="308"/>
        <end position="331"/>
    </location>
</feature>
<dbReference type="AlphaFoldDB" id="A0A2M7ASZ4"/>
<keyword evidence="1" id="KW-0472">Membrane</keyword>
<feature type="transmembrane region" description="Helical" evidence="1">
    <location>
        <begin position="131"/>
        <end position="153"/>
    </location>
</feature>